<name>A0ABT8RVG3_9FLAO</name>
<evidence type="ECO:0000313" key="2">
    <source>
        <dbReference type="Proteomes" id="UP001168579"/>
    </source>
</evidence>
<dbReference type="RefSeq" id="WP_304437059.1">
    <property type="nucleotide sequence ID" value="NZ_JAUKUC010000001.1"/>
</dbReference>
<reference evidence="1" key="2">
    <citation type="submission" date="2023-06" db="EMBL/GenBank/DDBJ databases">
        <authorList>
            <person name="Lucena T."/>
            <person name="Sun Q."/>
        </authorList>
    </citation>
    <scope>NUCLEOTIDE SEQUENCE</scope>
    <source>
        <strain evidence="1">CECT 8869</strain>
    </source>
</reference>
<gene>
    <name evidence="1" type="ORF">Q2T41_16985</name>
</gene>
<dbReference type="Proteomes" id="UP001168579">
    <property type="component" value="Unassembled WGS sequence"/>
</dbReference>
<protein>
    <submittedName>
        <fullName evidence="1">Uncharacterized protein</fullName>
    </submittedName>
</protein>
<comment type="caution">
    <text evidence="1">The sequence shown here is derived from an EMBL/GenBank/DDBJ whole genome shotgun (WGS) entry which is preliminary data.</text>
</comment>
<evidence type="ECO:0000313" key="1">
    <source>
        <dbReference type="EMBL" id="MDO1514352.1"/>
    </source>
</evidence>
<reference evidence="1" key="1">
    <citation type="journal article" date="2014" name="Int. J. Syst. Evol. Microbiol.">
        <title>Complete genome of a new Firmicutes species belonging to the dominant human colonic microbiota ('Ruminococcus bicirculans') reveals two chromosomes and a selective capacity to utilize plant glucans.</title>
        <authorList>
            <consortium name="NISC Comparative Sequencing Program"/>
            <person name="Wegmann U."/>
            <person name="Louis P."/>
            <person name="Goesmann A."/>
            <person name="Henrissat B."/>
            <person name="Duncan S.H."/>
            <person name="Flint H.J."/>
        </authorList>
    </citation>
    <scope>NUCLEOTIDE SEQUENCE</scope>
    <source>
        <strain evidence="1">CECT 8869</strain>
    </source>
</reference>
<sequence length="110" mass="12740">MEKETKTFLPDGYVQIDEVVKDIAHLIYMHNENIILVRSLNLLITKLNVAKEIISYMPKLPLYQIDQAVISMCIEDPNLHGVYIKLLFKSRSRNTDYGKMGELNVEIEKS</sequence>
<proteinExistence type="predicted"/>
<dbReference type="EMBL" id="JAUKUC010000001">
    <property type="protein sequence ID" value="MDO1514352.1"/>
    <property type="molecule type" value="Genomic_DNA"/>
</dbReference>
<accession>A0ABT8RVG3</accession>
<organism evidence="1 2">
    <name type="scientific">Maribacter confluentis</name>
    <dbReference type="NCBI Taxonomy" id="1656093"/>
    <lineage>
        <taxon>Bacteria</taxon>
        <taxon>Pseudomonadati</taxon>
        <taxon>Bacteroidota</taxon>
        <taxon>Flavobacteriia</taxon>
        <taxon>Flavobacteriales</taxon>
        <taxon>Flavobacteriaceae</taxon>
        <taxon>Maribacter</taxon>
    </lineage>
</organism>
<keyword evidence="2" id="KW-1185">Reference proteome</keyword>